<keyword evidence="8 13" id="KW-0472">Membrane</keyword>
<dbReference type="PRINTS" id="PR00260">
    <property type="entry name" value="CHEMTRNSDUCR"/>
</dbReference>
<dbReference type="PANTHER" id="PTHR43531:SF14">
    <property type="entry name" value="METHYL-ACCEPTING CHEMOTAXIS PROTEIN I-RELATED"/>
    <property type="match status" value="1"/>
</dbReference>
<dbReference type="SMART" id="SM00283">
    <property type="entry name" value="MA"/>
    <property type="match status" value="1"/>
</dbReference>
<name>A0A5M9R7B0_9GAMM</name>
<evidence type="ECO:0000256" key="5">
    <source>
        <dbReference type="ARBA" id="ARBA00022519"/>
    </source>
</evidence>
<evidence type="ECO:0000256" key="3">
    <source>
        <dbReference type="ARBA" id="ARBA00022481"/>
    </source>
</evidence>
<proteinExistence type="inferred from homology"/>
<evidence type="ECO:0000256" key="7">
    <source>
        <dbReference type="ARBA" id="ARBA00022989"/>
    </source>
</evidence>
<evidence type="ECO:0000259" key="14">
    <source>
        <dbReference type="PROSITE" id="PS50111"/>
    </source>
</evidence>
<keyword evidence="7 13" id="KW-1133">Transmembrane helix</keyword>
<dbReference type="FunFam" id="1.10.287.950:FF:000001">
    <property type="entry name" value="Methyl-accepting chemotaxis sensory transducer"/>
    <property type="match status" value="1"/>
</dbReference>
<comment type="caution">
    <text evidence="16">The sequence shown here is derived from an EMBL/GenBank/DDBJ whole genome shotgun (WGS) entry which is preliminary data.</text>
</comment>
<dbReference type="InterPro" id="IPR004090">
    <property type="entry name" value="Chemotax_Me-accpt_rcpt"/>
</dbReference>
<dbReference type="InterPro" id="IPR003122">
    <property type="entry name" value="Tar_rcpt_lig-bd"/>
</dbReference>
<comment type="subcellular location">
    <subcellularLocation>
        <location evidence="1">Cell inner membrane</location>
        <topology evidence="1">Multi-pass membrane protein</topology>
    </subcellularLocation>
</comment>
<evidence type="ECO:0000256" key="1">
    <source>
        <dbReference type="ARBA" id="ARBA00004429"/>
    </source>
</evidence>
<dbReference type="Proteomes" id="UP000322181">
    <property type="component" value="Unassembled WGS sequence"/>
</dbReference>
<feature type="domain" description="HAMP" evidence="15">
    <location>
        <begin position="212"/>
        <end position="264"/>
    </location>
</feature>
<dbReference type="AlphaFoldDB" id="A0A5M9R7B0"/>
<feature type="transmembrane region" description="Helical" evidence="13">
    <location>
        <begin position="187"/>
        <end position="210"/>
    </location>
</feature>
<dbReference type="Pfam" id="PF00672">
    <property type="entry name" value="HAMP"/>
    <property type="match status" value="1"/>
</dbReference>
<dbReference type="SUPFAM" id="SSF58104">
    <property type="entry name" value="Methyl-accepting chemotaxis protein (MCP) signaling domain"/>
    <property type="match status" value="1"/>
</dbReference>
<dbReference type="CDD" id="cd19407">
    <property type="entry name" value="Tar_Tsr_sensor"/>
    <property type="match status" value="1"/>
</dbReference>
<keyword evidence="4" id="KW-0145">Chemotaxis</keyword>
<organism evidence="16 17">
    <name type="scientific">Morganella psychrotolerans</name>
    <dbReference type="NCBI Taxonomy" id="368603"/>
    <lineage>
        <taxon>Bacteria</taxon>
        <taxon>Pseudomonadati</taxon>
        <taxon>Pseudomonadota</taxon>
        <taxon>Gammaproteobacteria</taxon>
        <taxon>Enterobacterales</taxon>
        <taxon>Morganellaceae</taxon>
        <taxon>Morganella</taxon>
    </lineage>
</organism>
<dbReference type="InterPro" id="IPR051310">
    <property type="entry name" value="MCP_chemotaxis"/>
</dbReference>
<accession>A0A5M9R7B0</accession>
<dbReference type="CDD" id="cd11386">
    <property type="entry name" value="MCP_signal"/>
    <property type="match status" value="1"/>
</dbReference>
<dbReference type="GO" id="GO:0006935">
    <property type="term" value="P:chemotaxis"/>
    <property type="evidence" value="ECO:0007669"/>
    <property type="project" value="UniProtKB-KW"/>
</dbReference>
<comment type="similarity">
    <text evidence="10">Belongs to the methyl-accepting chemotaxis (MCP) protein family.</text>
</comment>
<dbReference type="Pfam" id="PF02203">
    <property type="entry name" value="TarH"/>
    <property type="match status" value="1"/>
</dbReference>
<protein>
    <submittedName>
        <fullName evidence="16">HAMP domain-containing protein</fullName>
    </submittedName>
</protein>
<evidence type="ECO:0000256" key="13">
    <source>
        <dbReference type="SAM" id="Phobius"/>
    </source>
</evidence>
<dbReference type="SMART" id="SM00304">
    <property type="entry name" value="HAMP"/>
    <property type="match status" value="1"/>
</dbReference>
<sequence length="551" mass="60959">MLEKVKISTGIPLILIAFLLMQLISSFYFFRFINSQNEINNTMTIQSEKNHVLDRVWIIFLENRSLLNIISKGIMKGVYENDTQKNKRIDYAEEQVKKTKSAWSEFKSIPGKFGKNLEVNMNSAFNDYYNAQLELIYYLRKNMLDDFNNQPTNDYQNTFGKLYENYYAADVIYHDKLIKNSKSNETLIIWITILLLASICITIILVWVGIRRLLILPIDHFLESIQHIAKGNLIKPIHVTGSYEIKKLSETLRNMQSELSRTVGDVRDSANAIYSGASEISAGNNNLSARTEKQAASLEETAASMEELTATVRQNADNARQASHLALTASETAERGGKVVDDVVDTMRGIGNSSKKIADIINVIDSIAFQTNILALNAAVEAARAGEQGRGFAVVAGEVRSLAQRSAQAAREIKILIGDSAGRIDAGAVLVKRAGETMDEIVSAVTRVTNIMNEITSASDEQRRGIEQIGVAVTEMDRVTQQDAALVEQSAAAAASLEEQASRLTQAVSVFNIQAGELKTGTQTRTMVPLPRSVPEKPVHANNAGDDWESF</sequence>
<dbReference type="PROSITE" id="PS50885">
    <property type="entry name" value="HAMP"/>
    <property type="match status" value="1"/>
</dbReference>
<keyword evidence="2" id="KW-1003">Cell membrane</keyword>
<evidence type="ECO:0000256" key="12">
    <source>
        <dbReference type="SAM" id="MobiDB-lite"/>
    </source>
</evidence>
<dbReference type="GO" id="GO:0004888">
    <property type="term" value="F:transmembrane signaling receptor activity"/>
    <property type="evidence" value="ECO:0007669"/>
    <property type="project" value="InterPro"/>
</dbReference>
<dbReference type="Pfam" id="PF00015">
    <property type="entry name" value="MCPsignal"/>
    <property type="match status" value="1"/>
</dbReference>
<evidence type="ECO:0000256" key="8">
    <source>
        <dbReference type="ARBA" id="ARBA00023136"/>
    </source>
</evidence>
<dbReference type="InterPro" id="IPR035440">
    <property type="entry name" value="4HB_MCP_dom_sf"/>
</dbReference>
<evidence type="ECO:0000256" key="6">
    <source>
        <dbReference type="ARBA" id="ARBA00022692"/>
    </source>
</evidence>
<dbReference type="InterPro" id="IPR004089">
    <property type="entry name" value="MCPsignal_dom"/>
</dbReference>
<dbReference type="Gene3D" id="1.20.120.30">
    <property type="entry name" value="Aspartate receptor, ligand-binding domain"/>
    <property type="match status" value="1"/>
</dbReference>
<evidence type="ECO:0000256" key="10">
    <source>
        <dbReference type="ARBA" id="ARBA00029447"/>
    </source>
</evidence>
<keyword evidence="5" id="KW-0997">Cell inner membrane</keyword>
<reference evidence="16 17" key="1">
    <citation type="submission" date="2019-09" db="EMBL/GenBank/DDBJ databases">
        <title>Draft genome sequence of various Type strains from the CCUG.</title>
        <authorList>
            <person name="Pineiro-Iglesias B."/>
            <person name="Tunovic T."/>
            <person name="Unosson C."/>
            <person name="Inganas E."/>
            <person name="Ohlen M."/>
            <person name="Cardew S."/>
            <person name="Jensie-Markopoulos S."/>
            <person name="Salva-Serra F."/>
            <person name="Jaen-Luchoro D."/>
            <person name="Karlsson R."/>
            <person name="Svensson-Stadler L."/>
            <person name="Chun J."/>
            <person name="Moore E."/>
        </authorList>
    </citation>
    <scope>NUCLEOTIDE SEQUENCE [LARGE SCALE GENOMIC DNA]</scope>
    <source>
        <strain evidence="16 17">CCUG 53682T</strain>
    </source>
</reference>
<dbReference type="InterPro" id="IPR003660">
    <property type="entry name" value="HAMP_dom"/>
</dbReference>
<feature type="region of interest" description="Disordered" evidence="12">
    <location>
        <begin position="531"/>
        <end position="551"/>
    </location>
</feature>
<keyword evidence="9 11" id="KW-0807">Transducer</keyword>
<dbReference type="GO" id="GO:0007165">
    <property type="term" value="P:signal transduction"/>
    <property type="evidence" value="ECO:0007669"/>
    <property type="project" value="UniProtKB-KW"/>
</dbReference>
<feature type="transmembrane region" description="Helical" evidence="13">
    <location>
        <begin position="12"/>
        <end position="30"/>
    </location>
</feature>
<dbReference type="PANTHER" id="PTHR43531">
    <property type="entry name" value="PROTEIN ICFG"/>
    <property type="match status" value="1"/>
</dbReference>
<keyword evidence="3" id="KW-0488">Methylation</keyword>
<dbReference type="GO" id="GO:0005886">
    <property type="term" value="C:plasma membrane"/>
    <property type="evidence" value="ECO:0007669"/>
    <property type="project" value="UniProtKB-SubCell"/>
</dbReference>
<dbReference type="RefSeq" id="WP_150384877.1">
    <property type="nucleotide sequence ID" value="NZ_BAAAFS010000002.1"/>
</dbReference>
<dbReference type="EMBL" id="VXKB01000002">
    <property type="protein sequence ID" value="KAA8715315.1"/>
    <property type="molecule type" value="Genomic_DNA"/>
</dbReference>
<evidence type="ECO:0000256" key="2">
    <source>
        <dbReference type="ARBA" id="ARBA00022475"/>
    </source>
</evidence>
<evidence type="ECO:0000313" key="16">
    <source>
        <dbReference type="EMBL" id="KAA8715315.1"/>
    </source>
</evidence>
<evidence type="ECO:0000256" key="4">
    <source>
        <dbReference type="ARBA" id="ARBA00022500"/>
    </source>
</evidence>
<evidence type="ECO:0000256" key="9">
    <source>
        <dbReference type="ARBA" id="ARBA00023224"/>
    </source>
</evidence>
<dbReference type="CDD" id="cd06225">
    <property type="entry name" value="HAMP"/>
    <property type="match status" value="1"/>
</dbReference>
<evidence type="ECO:0000259" key="15">
    <source>
        <dbReference type="PROSITE" id="PS50885"/>
    </source>
</evidence>
<evidence type="ECO:0000256" key="11">
    <source>
        <dbReference type="PROSITE-ProRule" id="PRU00284"/>
    </source>
</evidence>
<feature type="domain" description="Methyl-accepting transducer" evidence="14">
    <location>
        <begin position="269"/>
        <end position="498"/>
    </location>
</feature>
<dbReference type="Gene3D" id="1.10.287.950">
    <property type="entry name" value="Methyl-accepting chemotaxis protein"/>
    <property type="match status" value="1"/>
</dbReference>
<keyword evidence="6 13" id="KW-0812">Transmembrane</keyword>
<gene>
    <name evidence="16" type="ORF">F4V73_10015</name>
</gene>
<dbReference type="PROSITE" id="PS50111">
    <property type="entry name" value="CHEMOTAXIS_TRANSDUC_2"/>
    <property type="match status" value="1"/>
</dbReference>
<evidence type="ECO:0000313" key="17">
    <source>
        <dbReference type="Proteomes" id="UP000322181"/>
    </source>
</evidence>
<dbReference type="SUPFAM" id="SSF47170">
    <property type="entry name" value="Aspartate receptor, ligand-binding domain"/>
    <property type="match status" value="1"/>
</dbReference>